<dbReference type="GO" id="GO:0005819">
    <property type="term" value="C:spindle"/>
    <property type="evidence" value="ECO:0007669"/>
    <property type="project" value="UniProtKB-SubCell"/>
</dbReference>
<dbReference type="SUPFAM" id="SSF74924">
    <property type="entry name" value="Cap-Gly domain"/>
    <property type="match status" value="1"/>
</dbReference>
<comment type="subcellular location">
    <subcellularLocation>
        <location evidence="1">Cytoplasm</location>
        <location evidence="1">Cytoskeleton</location>
        <location evidence="1">Spindle</location>
    </subcellularLocation>
</comment>
<evidence type="ECO:0000256" key="5">
    <source>
        <dbReference type="ARBA" id="ARBA00023054"/>
    </source>
</evidence>
<organism evidence="9 10">
    <name type="scientific">Cyclostephanos tholiformis</name>
    <dbReference type="NCBI Taxonomy" id="382380"/>
    <lineage>
        <taxon>Eukaryota</taxon>
        <taxon>Sar</taxon>
        <taxon>Stramenopiles</taxon>
        <taxon>Ochrophyta</taxon>
        <taxon>Bacillariophyta</taxon>
        <taxon>Coscinodiscophyceae</taxon>
        <taxon>Thalassiosirophycidae</taxon>
        <taxon>Stephanodiscales</taxon>
        <taxon>Stephanodiscaceae</taxon>
        <taxon>Cyclostephanos</taxon>
    </lineage>
</organism>
<dbReference type="Gene3D" id="1.25.10.10">
    <property type="entry name" value="Leucine-rich Repeat Variant"/>
    <property type="match status" value="2"/>
</dbReference>
<comment type="caution">
    <text evidence="9">The sequence shown here is derived from an EMBL/GenBank/DDBJ whole genome shotgun (WGS) entry which is preliminary data.</text>
</comment>
<feature type="domain" description="CAP-Gly" evidence="8">
    <location>
        <begin position="1584"/>
        <end position="1632"/>
    </location>
</feature>
<dbReference type="Proteomes" id="UP001530377">
    <property type="component" value="Unassembled WGS sequence"/>
</dbReference>
<sequence>DVFCDPCSSTRAVLPLDGKEYDAPVRVCDNCMIDVKRGNYFSMRRYLTPLQLYDPSSSDAGGGGGGGSSGEAITGGGEDQTITSLAVASSLSSLSSDIDAMLLDPTTFAERMTLPARVLVPAVGRHLRDRANGTALEQATKVVYYITDPSFVDGAMAKLVSRGGGGGVIPTTSSSSSDEEKKGNDNENSNNGPVDVDEAGEFMSRDCLLRIDVHRAFRAMLDHATCSESPSLQRWATASLRHLIAEDRRRARGGYASPPNSGQPTSSKYESFMKRLVSTGGIMILCSLLSSDDGDTRMHAASALEAIVVSTRDIGLASGVSSSSRSGWPHREGRGTEDDSAIVDAIVANGGCGPALAQLLISSDESVSFLGCSFASSMISPLLTDPRGSGQALKRCLGGGGGASLEAGGDDGLSSYRCAALALVVPDGCGGVSCLPSLIQILRSGSEGGSGGGGASRSMKLQVVAGECLAAISLAIGHIATGAFSNGKDTSNYGCIYAKAMKALEIMDDERIFDVAYKLVTSASSHSLDPSRNTPQARLREAAGLTLFALSSCSRVSSSYLVSNKAVAELLNTAAESLDAPSELRGKWASRGLCYLECAAQLLLQAWRSNDASCLSLLLEALDAGAVGLAARLVKEKVHIKRHDKAYSQMRIKIACCYMLSAMFGIAVSNDENALGISRLYSAIDADCAAALAYTDDLGGRTDLVASTVFLLNATLPFAQRFANEDADEPLPMCDLSEACMMAVGSMCGAMTGCLANDYCVAQSAEIQHDKSGMLVPLGDIIQHSLSSGEKYIFSVAVAIVKLCGPFVNVDIRSGSTESLLAVIRTLSMVLLISDENLLALKFECLLALEALSTNHALQTTMISDAIPSLIQFLSQLVKEANPTTATADDIICSALKTIQKLISLPTASSVAVRDIIPSLVKILNSSCGEKSNTQMQEMSIDVLHAIAFGKSGVAHNGGLLFSGVLESVASSLGGTRIPSRMLQSLEIIEFITSDIDSTSQSSFYNPEKDAMLRQFVRNMTSQEQFLRALFATMSATQRSGKLSIPPLYGPPLLFQEEPSSHLVSNNAIKLLFNISSLLCSDGSGVGKKFLSQVLMLTNVRGAAETVAFTCSQFIHLLMDEANGVCVPQKLSDRQSFLDVKLPAMRSLLLKGLSTSLEECMSNNSSREQAETLICESRILQLCLSFCQSKSVSQAAFDLYENIVPQLPIDKVGDLLLADKSSIVILFDLVTGQNNFVHDLEHSKQTFAFTLGNLAKSGLLSAAVERFGVRNNAIAALCASIQGSEGGNIDDSENSLPRICLESLSEILCDNYGKTEGMDITAVEAQAISTAVGKILSTTLLNRFFTQASLESTCDDSIDHSSDRSAISHSAEARLLCSLASFPQSLDVLRKVGGLEAIGLIAHEGELPAIRAIQSACELIPMAVIDVDAHISIMEALINVETMLSAVPPNASRLREVAISCLKILASLSQNGLTKSAIQSAEQIDDCLTAAKCIISASSKQMSKSGNCDSVPILVANTLTEGTLINGILKEHSSPISKSLNESTQIASDSLQLGDLVLILNSSPSKTRRGQKIAQLEGRVAYIGPVKFKPGDDWVGIQLIRESAGFGRNDGSVQGVRYFDCGNNKKDGIFVKKNAVKKQQCQTKAGRKEEYNIQVELVTEDKVESPLVMQQEPVWGQLLLKDDLTLERASFSLLLSLSDNKHHRDLMMQSANLIEEMTSIILLPIDVGGVQCSALELLVSFTSHLDKADKRLPQLFCTIVESRTRALQISREKRQQIESKQLIGLAISGLQNLLCSFMDAEEKSLSMKISSDLFVYLTDSLYKGTSTRRVAASNEDGQLFYRLLSFLVHSLGTQRFVASVLSVKFVSSLIRFIMMTANVTSFDRNIPISVETGEGDFWNAALSHSLFYLSCNMTQSSEEHLGMSYDLIIPEVEPSSLYFQFCLKHIAESKLGAASISAAQILEILN</sequence>
<feature type="compositionally biased region" description="Gly residues" evidence="7">
    <location>
        <begin position="60"/>
        <end position="76"/>
    </location>
</feature>
<dbReference type="EMBL" id="JALLPB020000025">
    <property type="protein sequence ID" value="KAL3826266.1"/>
    <property type="molecule type" value="Genomic_DNA"/>
</dbReference>
<dbReference type="Pfam" id="PF01302">
    <property type="entry name" value="CAP_GLY"/>
    <property type="match status" value="1"/>
</dbReference>
<dbReference type="SMART" id="SM01052">
    <property type="entry name" value="CAP_GLY"/>
    <property type="match status" value="1"/>
</dbReference>
<evidence type="ECO:0000313" key="10">
    <source>
        <dbReference type="Proteomes" id="UP001530377"/>
    </source>
</evidence>
<evidence type="ECO:0000256" key="3">
    <source>
        <dbReference type="ARBA" id="ARBA00022701"/>
    </source>
</evidence>
<keyword evidence="2" id="KW-0963">Cytoplasm</keyword>
<evidence type="ECO:0000256" key="6">
    <source>
        <dbReference type="ARBA" id="ARBA00023212"/>
    </source>
</evidence>
<dbReference type="PANTHER" id="PTHR18916:SF6">
    <property type="entry name" value="DYNACTIN SUBUNIT 1"/>
    <property type="match status" value="1"/>
</dbReference>
<dbReference type="Gene3D" id="2.30.30.190">
    <property type="entry name" value="CAP Gly-rich-like domain"/>
    <property type="match status" value="1"/>
</dbReference>
<accession>A0ABD3SNU0</accession>
<dbReference type="SUPFAM" id="SSF48371">
    <property type="entry name" value="ARM repeat"/>
    <property type="match status" value="2"/>
</dbReference>
<feature type="region of interest" description="Disordered" evidence="7">
    <location>
        <begin position="162"/>
        <end position="198"/>
    </location>
</feature>
<keyword evidence="3" id="KW-0493">Microtubule</keyword>
<evidence type="ECO:0000313" key="9">
    <source>
        <dbReference type="EMBL" id="KAL3826266.1"/>
    </source>
</evidence>
<proteinExistence type="predicted"/>
<name>A0ABD3SNU0_9STRA</name>
<keyword evidence="6" id="KW-0206">Cytoskeleton</keyword>
<dbReference type="GO" id="GO:0030286">
    <property type="term" value="C:dynein complex"/>
    <property type="evidence" value="ECO:0007669"/>
    <property type="project" value="UniProtKB-KW"/>
</dbReference>
<evidence type="ECO:0000259" key="8">
    <source>
        <dbReference type="PROSITE" id="PS50245"/>
    </source>
</evidence>
<feature type="region of interest" description="Disordered" evidence="7">
    <location>
        <begin position="57"/>
        <end position="76"/>
    </location>
</feature>
<dbReference type="InterPro" id="IPR016024">
    <property type="entry name" value="ARM-type_fold"/>
</dbReference>
<dbReference type="InterPro" id="IPR000938">
    <property type="entry name" value="CAP-Gly_domain"/>
</dbReference>
<protein>
    <recommendedName>
        <fullName evidence="8">CAP-Gly domain-containing protein</fullName>
    </recommendedName>
</protein>
<dbReference type="PANTHER" id="PTHR18916">
    <property type="entry name" value="DYNACTIN 1-RELATED MICROTUBULE-BINDING"/>
    <property type="match status" value="1"/>
</dbReference>
<evidence type="ECO:0000256" key="4">
    <source>
        <dbReference type="ARBA" id="ARBA00023017"/>
    </source>
</evidence>
<dbReference type="InterPro" id="IPR036859">
    <property type="entry name" value="CAP-Gly_dom_sf"/>
</dbReference>
<keyword evidence="4" id="KW-0243">Dynein</keyword>
<keyword evidence="5" id="KW-0175">Coiled coil</keyword>
<evidence type="ECO:0000256" key="7">
    <source>
        <dbReference type="SAM" id="MobiDB-lite"/>
    </source>
</evidence>
<dbReference type="PROSITE" id="PS50245">
    <property type="entry name" value="CAP_GLY_2"/>
    <property type="match status" value="1"/>
</dbReference>
<keyword evidence="10" id="KW-1185">Reference proteome</keyword>
<reference evidence="9 10" key="1">
    <citation type="submission" date="2024-10" db="EMBL/GenBank/DDBJ databases">
        <title>Updated reference genomes for cyclostephanoid diatoms.</title>
        <authorList>
            <person name="Roberts W.R."/>
            <person name="Alverson A.J."/>
        </authorList>
    </citation>
    <scope>NUCLEOTIDE SEQUENCE [LARGE SCALE GENOMIC DNA]</scope>
    <source>
        <strain evidence="9 10">AJA228-03</strain>
    </source>
</reference>
<gene>
    <name evidence="9" type="ORF">ACHAXA_006294</name>
</gene>
<dbReference type="GO" id="GO:0005874">
    <property type="term" value="C:microtubule"/>
    <property type="evidence" value="ECO:0007669"/>
    <property type="project" value="UniProtKB-KW"/>
</dbReference>
<feature type="non-terminal residue" evidence="9">
    <location>
        <position position="1"/>
    </location>
</feature>
<evidence type="ECO:0000256" key="1">
    <source>
        <dbReference type="ARBA" id="ARBA00004186"/>
    </source>
</evidence>
<evidence type="ECO:0000256" key="2">
    <source>
        <dbReference type="ARBA" id="ARBA00022490"/>
    </source>
</evidence>
<dbReference type="InterPro" id="IPR011989">
    <property type="entry name" value="ARM-like"/>
</dbReference>